<feature type="region of interest" description="Disordered" evidence="5">
    <location>
        <begin position="205"/>
        <end position="288"/>
    </location>
</feature>
<comment type="subcellular location">
    <subcellularLocation>
        <location evidence="1">Membrane</location>
        <topology evidence="1">Single-pass membrane protein</topology>
    </subcellularLocation>
</comment>
<feature type="compositionally biased region" description="Low complexity" evidence="5">
    <location>
        <begin position="137"/>
        <end position="160"/>
    </location>
</feature>
<reference evidence="7" key="1">
    <citation type="submission" date="2022-07" db="EMBL/GenBank/DDBJ databases">
        <title>Genome Sequence of Agrocybe chaxingu.</title>
        <authorList>
            <person name="Buettner E."/>
        </authorList>
    </citation>
    <scope>NUCLEOTIDE SEQUENCE</scope>
    <source>
        <strain evidence="7">MP-N11</strain>
    </source>
</reference>
<keyword evidence="8" id="KW-1185">Reference proteome</keyword>
<evidence type="ECO:0000256" key="6">
    <source>
        <dbReference type="SAM" id="Phobius"/>
    </source>
</evidence>
<dbReference type="GO" id="GO:0071944">
    <property type="term" value="C:cell periphery"/>
    <property type="evidence" value="ECO:0007669"/>
    <property type="project" value="UniProtKB-ARBA"/>
</dbReference>
<evidence type="ECO:0000256" key="2">
    <source>
        <dbReference type="ARBA" id="ARBA00022692"/>
    </source>
</evidence>
<feature type="compositionally biased region" description="Low complexity" evidence="5">
    <location>
        <begin position="231"/>
        <end position="241"/>
    </location>
</feature>
<evidence type="ECO:0000256" key="4">
    <source>
        <dbReference type="ARBA" id="ARBA00023136"/>
    </source>
</evidence>
<keyword evidence="3 6" id="KW-1133">Transmembrane helix</keyword>
<dbReference type="InterPro" id="IPR051694">
    <property type="entry name" value="Immunoregulatory_rcpt-like"/>
</dbReference>
<feature type="compositionally biased region" description="Polar residues" evidence="5">
    <location>
        <begin position="617"/>
        <end position="626"/>
    </location>
</feature>
<evidence type="ECO:0000313" key="8">
    <source>
        <dbReference type="Proteomes" id="UP001148786"/>
    </source>
</evidence>
<evidence type="ECO:0000256" key="5">
    <source>
        <dbReference type="SAM" id="MobiDB-lite"/>
    </source>
</evidence>
<proteinExistence type="predicted"/>
<feature type="compositionally biased region" description="Low complexity" evidence="5">
    <location>
        <begin position="589"/>
        <end position="599"/>
    </location>
</feature>
<evidence type="ECO:0000256" key="3">
    <source>
        <dbReference type="ARBA" id="ARBA00022989"/>
    </source>
</evidence>
<keyword evidence="4 6" id="KW-0472">Membrane</keyword>
<feature type="compositionally biased region" description="Basic and acidic residues" evidence="5">
    <location>
        <begin position="205"/>
        <end position="219"/>
    </location>
</feature>
<gene>
    <name evidence="7" type="ORF">NLJ89_g7412</name>
</gene>
<sequence length="696" mass="74432">MPLRPSIDDTNTTLINYQGEWELVIGSTRQWEGTVHTTGQAGATATFSFRGYQLWIWGTIPPGDGTNIVDISLDEGSPNTTSRTSNVSASYNELYYESPLLPETYHTVVVTNRGSEANGNTLFLLDRFEFETSDEFPSFSAPGGSTSSTSISTPTTSSVGDGSDNSTSEGATTPVGAIVGGVVGGLALAFCALGYFLWRRRKRGRASEGESLDQSHRTELTAPTPFPKEPPSSQSSSAPLSREIQHQASSNQISEKAVYQNPHDTESTQPSNPAAMTSSMTVDTTASSHPITSLLQTDRTSTLPLNEARVGVLLASEIADAYNLNHPPPSYSQTSENTAAAGSFSFRASAPLYFADRNAYPTLDRRHQHDVIDYQGEWEQLMGQRRQWEGGVHMTRQEGATATFMFRGYQLWIWGTIPAGIGTNIIDISLDGSAPNTTSRTSNGSAVFNEVYYESPLLRDTYHTVVVTNRGSDNTEFLLDRFEFETSDNVPVFTTTGTTTASAPTSTTTTSSVGNASDDSSSESSKTPVGAITGAVIGVLAVVIFILGYLLWRRRQAARASEEEKLGQPPSPHTLQLTTPTPFLIDAISSPSSSTPLSPQAQHQSSSNHISEKAGYQNLQGPSSRPANPAAMTSSTTLDTTSSSQPLVSSFIQTDRSSTSPSSEARVISSTVGTYDHPPPSYWQGGPHSTAGGGGS</sequence>
<feature type="transmembrane region" description="Helical" evidence="6">
    <location>
        <begin position="175"/>
        <end position="198"/>
    </location>
</feature>
<feature type="compositionally biased region" description="Low complexity" evidence="5">
    <location>
        <begin position="633"/>
        <end position="644"/>
    </location>
</feature>
<feature type="region of interest" description="Disordered" evidence="5">
    <location>
        <begin position="584"/>
        <end position="696"/>
    </location>
</feature>
<accession>A0A9W8JZ77</accession>
<feature type="compositionally biased region" description="Low complexity" evidence="5">
    <location>
        <begin position="494"/>
        <end position="525"/>
    </location>
</feature>
<dbReference type="Proteomes" id="UP001148786">
    <property type="component" value="Unassembled WGS sequence"/>
</dbReference>
<comment type="caution">
    <text evidence="7">The sequence shown here is derived from an EMBL/GenBank/DDBJ whole genome shotgun (WGS) entry which is preliminary data.</text>
</comment>
<dbReference type="AlphaFoldDB" id="A0A9W8JZ77"/>
<dbReference type="EMBL" id="JANKHO010000882">
    <property type="protein sequence ID" value="KAJ3505449.1"/>
    <property type="molecule type" value="Genomic_DNA"/>
</dbReference>
<protein>
    <submittedName>
        <fullName evidence="7">Uncharacterized protein</fullName>
    </submittedName>
</protein>
<feature type="region of interest" description="Disordered" evidence="5">
    <location>
        <begin position="136"/>
        <end position="168"/>
    </location>
</feature>
<organism evidence="7 8">
    <name type="scientific">Agrocybe chaxingu</name>
    <dbReference type="NCBI Taxonomy" id="84603"/>
    <lineage>
        <taxon>Eukaryota</taxon>
        <taxon>Fungi</taxon>
        <taxon>Dikarya</taxon>
        <taxon>Basidiomycota</taxon>
        <taxon>Agaricomycotina</taxon>
        <taxon>Agaricomycetes</taxon>
        <taxon>Agaricomycetidae</taxon>
        <taxon>Agaricales</taxon>
        <taxon>Agaricineae</taxon>
        <taxon>Strophariaceae</taxon>
        <taxon>Agrocybe</taxon>
    </lineage>
</organism>
<feature type="compositionally biased region" description="Polar residues" evidence="5">
    <location>
        <begin position="267"/>
        <end position="288"/>
    </location>
</feature>
<feature type="region of interest" description="Disordered" evidence="5">
    <location>
        <begin position="494"/>
        <end position="528"/>
    </location>
</feature>
<feature type="compositionally biased region" description="Polar residues" evidence="5">
    <location>
        <begin position="600"/>
        <end position="609"/>
    </location>
</feature>
<dbReference type="Gene3D" id="2.60.120.260">
    <property type="entry name" value="Galactose-binding domain-like"/>
    <property type="match status" value="2"/>
</dbReference>
<evidence type="ECO:0000313" key="7">
    <source>
        <dbReference type="EMBL" id="KAJ3505449.1"/>
    </source>
</evidence>
<dbReference type="PANTHER" id="PTHR15549">
    <property type="entry name" value="PAIRED IMMUNOGLOBULIN-LIKE TYPE 2 RECEPTOR"/>
    <property type="match status" value="1"/>
</dbReference>
<keyword evidence="2 6" id="KW-0812">Transmembrane</keyword>
<name>A0A9W8JZ77_9AGAR</name>
<feature type="compositionally biased region" description="Polar residues" evidence="5">
    <location>
        <begin position="645"/>
        <end position="673"/>
    </location>
</feature>
<feature type="transmembrane region" description="Helical" evidence="6">
    <location>
        <begin position="529"/>
        <end position="552"/>
    </location>
</feature>
<dbReference type="OrthoDB" id="3265734at2759"/>
<evidence type="ECO:0000256" key="1">
    <source>
        <dbReference type="ARBA" id="ARBA00004167"/>
    </source>
</evidence>
<dbReference type="GO" id="GO:0016020">
    <property type="term" value="C:membrane"/>
    <property type="evidence" value="ECO:0007669"/>
    <property type="project" value="UniProtKB-SubCell"/>
</dbReference>